<dbReference type="PROSITE" id="PS00012">
    <property type="entry name" value="PHOSPHOPANTETHEINE"/>
    <property type="match status" value="1"/>
</dbReference>
<dbReference type="Gene3D" id="1.10.1200.10">
    <property type="entry name" value="ACP-like"/>
    <property type="match status" value="1"/>
</dbReference>
<protein>
    <submittedName>
        <fullName evidence="4">Act minimal PKS acyl carrier protein</fullName>
    </submittedName>
</protein>
<feature type="domain" description="Carrier" evidence="3">
    <location>
        <begin position="12"/>
        <end position="89"/>
    </location>
</feature>
<evidence type="ECO:0000313" key="4">
    <source>
        <dbReference type="EMBL" id="MBB6436720.1"/>
    </source>
</evidence>
<dbReference type="GO" id="GO:0031177">
    <property type="term" value="F:phosphopantetheine binding"/>
    <property type="evidence" value="ECO:0007669"/>
    <property type="project" value="InterPro"/>
</dbReference>
<dbReference type="GO" id="GO:0017000">
    <property type="term" value="P:antibiotic biosynthetic process"/>
    <property type="evidence" value="ECO:0007669"/>
    <property type="project" value="UniProtKB-ARBA"/>
</dbReference>
<sequence>MPTTSTTTHVTLTLTDLTRMLRESAGEEEGVDLDGDVIDTPFMDLGYDSLALLQVIGQIQREYGIEIPDDAVVDAETPGALLALVNAGQAGQADAA</sequence>
<reference evidence="4 5" key="1">
    <citation type="submission" date="2020-08" db="EMBL/GenBank/DDBJ databases">
        <title>Genomic Encyclopedia of Type Strains, Phase IV (KMG-IV): sequencing the most valuable type-strain genomes for metagenomic binning, comparative biology and taxonomic classification.</title>
        <authorList>
            <person name="Goeker M."/>
        </authorList>
    </citation>
    <scope>NUCLEOTIDE SEQUENCE [LARGE SCALE GENOMIC DNA]</scope>
    <source>
        <strain evidence="4 5">DSM 40141</strain>
    </source>
</reference>
<keyword evidence="5" id="KW-1185">Reference proteome</keyword>
<dbReference type="SMART" id="SM00823">
    <property type="entry name" value="PKS_PP"/>
    <property type="match status" value="1"/>
</dbReference>
<dbReference type="Pfam" id="PF00550">
    <property type="entry name" value="PP-binding"/>
    <property type="match status" value="1"/>
</dbReference>
<accession>A0A7X0HFJ8</accession>
<dbReference type="InterPro" id="IPR036736">
    <property type="entry name" value="ACP-like_sf"/>
</dbReference>
<dbReference type="SUPFAM" id="SSF47336">
    <property type="entry name" value="ACP-like"/>
    <property type="match status" value="1"/>
</dbReference>
<gene>
    <name evidence="4" type="ORF">HNQ79_003193</name>
</gene>
<keyword evidence="1" id="KW-0596">Phosphopantetheine</keyword>
<evidence type="ECO:0000256" key="2">
    <source>
        <dbReference type="ARBA" id="ARBA00022553"/>
    </source>
</evidence>
<dbReference type="PROSITE" id="PS50075">
    <property type="entry name" value="CARRIER"/>
    <property type="match status" value="1"/>
</dbReference>
<evidence type="ECO:0000256" key="1">
    <source>
        <dbReference type="ARBA" id="ARBA00022450"/>
    </source>
</evidence>
<dbReference type="EMBL" id="JACHEM010000007">
    <property type="protein sequence ID" value="MBB6436720.1"/>
    <property type="molecule type" value="Genomic_DNA"/>
</dbReference>
<dbReference type="InterPro" id="IPR020806">
    <property type="entry name" value="PKS_PP-bd"/>
</dbReference>
<evidence type="ECO:0000313" key="5">
    <source>
        <dbReference type="Proteomes" id="UP000540423"/>
    </source>
</evidence>
<evidence type="ECO:0000259" key="3">
    <source>
        <dbReference type="PROSITE" id="PS50075"/>
    </source>
</evidence>
<proteinExistence type="predicted"/>
<dbReference type="InterPro" id="IPR009081">
    <property type="entry name" value="PP-bd_ACP"/>
</dbReference>
<comment type="caution">
    <text evidence="4">The sequence shown here is derived from an EMBL/GenBank/DDBJ whole genome shotgun (WGS) entry which is preliminary data.</text>
</comment>
<dbReference type="InterPro" id="IPR006162">
    <property type="entry name" value="Ppantetheine_attach_site"/>
</dbReference>
<dbReference type="RefSeq" id="WP_185031417.1">
    <property type="nucleotide sequence ID" value="NZ_BNBN01000010.1"/>
</dbReference>
<name>A0A7X0HFJ8_9ACTN</name>
<dbReference type="Proteomes" id="UP000540423">
    <property type="component" value="Unassembled WGS sequence"/>
</dbReference>
<organism evidence="4 5">
    <name type="scientific">Streptomyces candidus</name>
    <dbReference type="NCBI Taxonomy" id="67283"/>
    <lineage>
        <taxon>Bacteria</taxon>
        <taxon>Bacillati</taxon>
        <taxon>Actinomycetota</taxon>
        <taxon>Actinomycetes</taxon>
        <taxon>Kitasatosporales</taxon>
        <taxon>Streptomycetaceae</taxon>
        <taxon>Streptomyces</taxon>
    </lineage>
</organism>
<dbReference type="AlphaFoldDB" id="A0A7X0HFJ8"/>
<keyword evidence="2" id="KW-0597">Phosphoprotein</keyword>